<name>A0A101ML45_PENFR</name>
<organism evidence="6 7">
    <name type="scientific">Penicillium freii</name>
    <dbReference type="NCBI Taxonomy" id="48697"/>
    <lineage>
        <taxon>Eukaryota</taxon>
        <taxon>Fungi</taxon>
        <taxon>Dikarya</taxon>
        <taxon>Ascomycota</taxon>
        <taxon>Pezizomycotina</taxon>
        <taxon>Eurotiomycetes</taxon>
        <taxon>Eurotiomycetidae</taxon>
        <taxon>Eurotiales</taxon>
        <taxon>Aspergillaceae</taxon>
        <taxon>Penicillium</taxon>
    </lineage>
</organism>
<feature type="compositionally biased region" description="Acidic residues" evidence="4">
    <location>
        <begin position="771"/>
        <end position="789"/>
    </location>
</feature>
<dbReference type="Pfam" id="PF04003">
    <property type="entry name" value="Utp12"/>
    <property type="match status" value="1"/>
</dbReference>
<gene>
    <name evidence="6" type="ORF">ACN42_g4536</name>
</gene>
<dbReference type="Gene3D" id="2.130.10.10">
    <property type="entry name" value="YVTN repeat-like/Quinoprotein amine dehydrogenase"/>
    <property type="match status" value="1"/>
</dbReference>
<feature type="compositionally biased region" description="Basic and acidic residues" evidence="4">
    <location>
        <begin position="467"/>
        <end position="479"/>
    </location>
</feature>
<dbReference type="PANTHER" id="PTHR44267:SF1">
    <property type="entry name" value="WD REPEAT-CONTAINING PROTEIN 43"/>
    <property type="match status" value="1"/>
</dbReference>
<feature type="region of interest" description="Disordered" evidence="4">
    <location>
        <begin position="1"/>
        <end position="24"/>
    </location>
</feature>
<proteinExistence type="inferred from homology"/>
<feature type="compositionally biased region" description="Acidic residues" evidence="4">
    <location>
        <begin position="797"/>
        <end position="806"/>
    </location>
</feature>
<evidence type="ECO:0000313" key="6">
    <source>
        <dbReference type="EMBL" id="KUM62562.1"/>
    </source>
</evidence>
<feature type="region of interest" description="Disordered" evidence="4">
    <location>
        <begin position="92"/>
        <end position="111"/>
    </location>
</feature>
<feature type="compositionally biased region" description="Polar residues" evidence="4">
    <location>
        <begin position="408"/>
        <end position="423"/>
    </location>
</feature>
<dbReference type="SUPFAM" id="SSF50978">
    <property type="entry name" value="WD40 repeat-like"/>
    <property type="match status" value="1"/>
</dbReference>
<dbReference type="AlphaFoldDB" id="A0A101ML45"/>
<dbReference type="PANTHER" id="PTHR44267">
    <property type="entry name" value="WD REPEAT-CONTAINING PROTEIN 43"/>
    <property type="match status" value="1"/>
</dbReference>
<dbReference type="InterPro" id="IPR015943">
    <property type="entry name" value="WD40/YVTN_repeat-like_dom_sf"/>
</dbReference>
<feature type="region of interest" description="Disordered" evidence="4">
    <location>
        <begin position="408"/>
        <end position="516"/>
    </location>
</feature>
<evidence type="ECO:0000256" key="2">
    <source>
        <dbReference type="ARBA" id="ARBA00023242"/>
    </source>
</evidence>
<dbReference type="InterPro" id="IPR036322">
    <property type="entry name" value="WD40_repeat_dom_sf"/>
</dbReference>
<evidence type="ECO:0000256" key="1">
    <source>
        <dbReference type="ARBA" id="ARBA00004123"/>
    </source>
</evidence>
<comment type="caution">
    <text evidence="6">The sequence shown here is derived from an EMBL/GenBank/DDBJ whole genome shotgun (WGS) entry which is preliminary data.</text>
</comment>
<evidence type="ECO:0000313" key="7">
    <source>
        <dbReference type="Proteomes" id="UP000055045"/>
    </source>
</evidence>
<feature type="compositionally biased region" description="Basic and acidic residues" evidence="4">
    <location>
        <begin position="424"/>
        <end position="433"/>
    </location>
</feature>
<accession>A0A101ML45</accession>
<feature type="domain" description="Small-subunit processome Utp12" evidence="5">
    <location>
        <begin position="572"/>
        <end position="675"/>
    </location>
</feature>
<feature type="compositionally biased region" description="Acidic residues" evidence="4">
    <location>
        <begin position="703"/>
        <end position="712"/>
    </location>
</feature>
<feature type="compositionally biased region" description="Polar residues" evidence="4">
    <location>
        <begin position="7"/>
        <end position="16"/>
    </location>
</feature>
<reference evidence="6 7" key="1">
    <citation type="submission" date="2015-10" db="EMBL/GenBank/DDBJ databases">
        <title>Genome sequencing of Penicillium freii.</title>
        <authorList>
            <person name="Nguyen H.D."/>
            <person name="Visagie C.M."/>
            <person name="Seifert K.A."/>
        </authorList>
    </citation>
    <scope>NUCLEOTIDE SEQUENCE [LARGE SCALE GENOMIC DNA]</scope>
    <source>
        <strain evidence="6 7">DAOM 242723</strain>
    </source>
</reference>
<feature type="region of interest" description="Disordered" evidence="4">
    <location>
        <begin position="703"/>
        <end position="833"/>
    </location>
</feature>
<evidence type="ECO:0000256" key="3">
    <source>
        <dbReference type="ARBA" id="ARBA00038335"/>
    </source>
</evidence>
<dbReference type="GO" id="GO:0000462">
    <property type="term" value="P:maturation of SSU-rRNA from tricistronic rRNA transcript (SSU-rRNA, 5.8S rRNA, LSU-rRNA)"/>
    <property type="evidence" value="ECO:0007669"/>
    <property type="project" value="TreeGrafter"/>
</dbReference>
<comment type="subcellular location">
    <subcellularLocation>
        <location evidence="1">Nucleus</location>
    </subcellularLocation>
</comment>
<dbReference type="EMBL" id="LLXE01000097">
    <property type="protein sequence ID" value="KUM62562.1"/>
    <property type="molecule type" value="Genomic_DNA"/>
</dbReference>
<feature type="compositionally biased region" description="Basic and acidic residues" evidence="4">
    <location>
        <begin position="713"/>
        <end position="726"/>
    </location>
</feature>
<evidence type="ECO:0000259" key="5">
    <source>
        <dbReference type="Pfam" id="PF04003"/>
    </source>
</evidence>
<dbReference type="Proteomes" id="UP000055045">
    <property type="component" value="Unassembled WGS sequence"/>
</dbReference>
<keyword evidence="2" id="KW-0539">Nucleus</keyword>
<dbReference type="InterPro" id="IPR007148">
    <property type="entry name" value="SSU_processome_Utp12"/>
</dbReference>
<feature type="compositionally biased region" description="Acidic residues" evidence="4">
    <location>
        <begin position="727"/>
        <end position="763"/>
    </location>
</feature>
<keyword evidence="7" id="KW-1185">Reference proteome</keyword>
<dbReference type="InterPro" id="IPR052414">
    <property type="entry name" value="U3_snoRNA-assoc_WDR"/>
</dbReference>
<comment type="similarity">
    <text evidence="3">Belongs to the UTP5 family.</text>
</comment>
<feature type="compositionally biased region" description="Acidic residues" evidence="4">
    <location>
        <begin position="498"/>
        <end position="512"/>
    </location>
</feature>
<protein>
    <recommendedName>
        <fullName evidence="5">Small-subunit processome Utp12 domain-containing protein</fullName>
    </recommendedName>
</protein>
<dbReference type="STRING" id="48697.A0A101ML45"/>
<dbReference type="GO" id="GO:0032040">
    <property type="term" value="C:small-subunit processome"/>
    <property type="evidence" value="ECO:0007669"/>
    <property type="project" value="UniProtKB-ARBA"/>
</dbReference>
<dbReference type="OrthoDB" id="30195at2759"/>
<sequence>MGKKTTRPSTKVTSAAASPASGMTYAGSKSSILRAAFSPSEYQLALFASVIQGLDGQHIRIHDTQTGRLQCEHALGPKETVTSLDWGYYGGSGKGRDQSKKKRKRGSDVNGAVDGLDQGDIVVAFGTNTSDIRMYSPSEDKVVGTLTGAHDKGIKDFKFTADRPAQEAWSIGGDNKLVQWDLRTGQSTKTIHLPASSVFTALSRPVPSNPPLICASQTPYLIDTEKADEPVQFPAMRNPIHTVISSSSESAGVGAFLASDGDRFVNVFDATTQKLVRNLVADQEVSSITLQTDDVATPEKQVLAAVTADGSIELFTKPFVQPQSAASASAKASRKQMTQKANATLKITNTDSSNACVPVAAISFQGPTLVVAYTEGGVIPVFERVKFLDENTDELSFTGIKTVVKTKSGSALSSVTTNGVKSSGESRVDESRMNVEQGNLVDDDVEMEDSRQDASDSGSEEDSDDEDNKKSKVSTEKKTKPTKQVAATEDVEMQNASDSEEEEEEEEEEEGAEPSFGELLRANAGQEVDVEAELDDDVLLGALVPGKPQAAVQQIPTGVSLATVLTQSLKTNDSGMLESCFHTGDTSIIRTTIQRLDSSLAATLLQKLAERLASRPGRYGHLLVWVQWTCVAHGGALAGHPDLLKRMTSLYKVMDQRSASLPSLLLLKGKLDMLDAQLGLRQSIRGGDEGMDSEDEDNVIYVEGQEDLEDSETEAKTPRKSIRDQAYDEDESMMNGVDESEDDEDDGSDDEDDDEEPILDIEAAESVGSSDAEESLEENEDEDDDEDSDGSMVDFIADTEDDESDDAAQQQPPPSKKSKSSASVGKKSKGGRK</sequence>
<evidence type="ECO:0000256" key="4">
    <source>
        <dbReference type="SAM" id="MobiDB-lite"/>
    </source>
</evidence>